<dbReference type="PANTHER" id="PTHR36432">
    <property type="match status" value="1"/>
</dbReference>
<sequence length="174" mass="19154">MKAAIVRHVDSHGRIVIPSEIRSTMNINPGDPLGIEIDGQNIQFYKYSPFEPNDKEIKAFLNILFEVVPCGALVCTDSMILGVKGICISTRCPIPELLAEHVRKGEEIILTEDSYINIFPQIKEPMAALFPIKGSDSGLSNLALVLFPRKRKVLTAMELGSAKLVAATLSHRLI</sequence>
<protein>
    <recommendedName>
        <fullName evidence="1">SpoVT-AbrB domain-containing protein</fullName>
    </recommendedName>
</protein>
<dbReference type="EMBL" id="CP136422">
    <property type="protein sequence ID" value="WPX72365.1"/>
    <property type="molecule type" value="Genomic_DNA"/>
</dbReference>
<accession>A0ABZ0U5W3</accession>
<evidence type="ECO:0000313" key="2">
    <source>
        <dbReference type="EMBL" id="WPX72365.1"/>
    </source>
</evidence>
<evidence type="ECO:0000313" key="3">
    <source>
        <dbReference type="Proteomes" id="UP001325248"/>
    </source>
</evidence>
<dbReference type="Proteomes" id="UP001325248">
    <property type="component" value="Chromosome"/>
</dbReference>
<dbReference type="Gene3D" id="2.10.260.10">
    <property type="match status" value="1"/>
</dbReference>
<dbReference type="SMART" id="SM00966">
    <property type="entry name" value="SpoVT_AbrB"/>
    <property type="match status" value="1"/>
</dbReference>
<keyword evidence="3" id="KW-1185">Reference proteome</keyword>
<proteinExistence type="predicted"/>
<dbReference type="InterPro" id="IPR052731">
    <property type="entry name" value="B_subtilis_Trans_State_Reg"/>
</dbReference>
<dbReference type="InterPro" id="IPR037914">
    <property type="entry name" value="SpoVT-AbrB_sf"/>
</dbReference>
<dbReference type="SUPFAM" id="SSF89447">
    <property type="entry name" value="AbrB/MazE/MraZ-like"/>
    <property type="match status" value="1"/>
</dbReference>
<feature type="domain" description="SpoVT-AbrB" evidence="1">
    <location>
        <begin position="7"/>
        <end position="50"/>
    </location>
</feature>
<dbReference type="InterPro" id="IPR007159">
    <property type="entry name" value="SpoVT-AbrB_dom"/>
</dbReference>
<evidence type="ECO:0000259" key="1">
    <source>
        <dbReference type="SMART" id="SM00966"/>
    </source>
</evidence>
<dbReference type="Pfam" id="PF04014">
    <property type="entry name" value="MazE_antitoxin"/>
    <property type="match status" value="1"/>
</dbReference>
<dbReference type="NCBIfam" id="TIGR01439">
    <property type="entry name" value="lp_hng_hel_AbrB"/>
    <property type="match status" value="1"/>
</dbReference>
<organism evidence="2 3">
    <name type="scientific">Blautia producta</name>
    <dbReference type="NCBI Taxonomy" id="33035"/>
    <lineage>
        <taxon>Bacteria</taxon>
        <taxon>Bacillati</taxon>
        <taxon>Bacillota</taxon>
        <taxon>Clostridia</taxon>
        <taxon>Lachnospirales</taxon>
        <taxon>Lachnospiraceae</taxon>
        <taxon>Blautia</taxon>
    </lineage>
</organism>
<dbReference type="PANTHER" id="PTHR36432:SF1">
    <property type="entry name" value="STAGE V SPORULATION PROTEIN T"/>
    <property type="match status" value="1"/>
</dbReference>
<name>A0ABZ0U5W3_9FIRM</name>
<gene>
    <name evidence="2" type="ORF">BLCOC_07010</name>
</gene>
<reference evidence="2" key="1">
    <citation type="submission" date="2023-10" db="EMBL/GenBank/DDBJ databases">
        <title>Genome sequence of Blautia coccoides DSM 935.</title>
        <authorList>
            <person name="Boeer T."/>
            <person name="Bengelsdorf F.R."/>
            <person name="Daniel R."/>
            <person name="Poehlein A."/>
        </authorList>
    </citation>
    <scope>NUCLEOTIDE SEQUENCE [LARGE SCALE GENOMIC DNA]</scope>
    <source>
        <strain evidence="2">DSM 935</strain>
    </source>
</reference>